<sequence>MQQGTYFPSEHLKLEDLKKQLEEEENGYLFKTNIPEYPKPEFHLSLLKHETTWEGLEGIHTDGGFKDPNGGFKDPNGASLIWWSLAVGPEQINDAETRLLEKTFPGVKVEDPEQQKFLWKFATSPAFLETSRLGSFCFTFPLEEVLTAYRDQICSGAEPVMRVYETVLYKQEVMYVVLVHSPKFDKKFSKYPLLKDDPNAVCVYRDGRFIWRSEAMCETHWYELNIREDRNQMEARRLPNHQFYVWDHVAVALHVENTEKVLKFDVNKLRQNLKYREEDNVPYRNAYTDLDVAKGLVSNLWPESPGPLEVERSLQLSYPVTGLKVVLAGSSGEETCSTGNAILRKSSFKVSGWQLN</sequence>
<gene>
    <name evidence="1" type="ORF">ILYODFUR_024304</name>
</gene>
<dbReference type="EMBL" id="JAHRIQ010107137">
    <property type="protein sequence ID" value="MEQ2256449.1"/>
    <property type="molecule type" value="Genomic_DNA"/>
</dbReference>
<organism evidence="1 2">
    <name type="scientific">Ilyodon furcidens</name>
    <name type="common">goldbreast splitfin</name>
    <dbReference type="NCBI Taxonomy" id="33524"/>
    <lineage>
        <taxon>Eukaryota</taxon>
        <taxon>Metazoa</taxon>
        <taxon>Chordata</taxon>
        <taxon>Craniata</taxon>
        <taxon>Vertebrata</taxon>
        <taxon>Euteleostomi</taxon>
        <taxon>Actinopterygii</taxon>
        <taxon>Neopterygii</taxon>
        <taxon>Teleostei</taxon>
        <taxon>Neoteleostei</taxon>
        <taxon>Acanthomorphata</taxon>
        <taxon>Ovalentaria</taxon>
        <taxon>Atherinomorphae</taxon>
        <taxon>Cyprinodontiformes</taxon>
        <taxon>Goodeidae</taxon>
        <taxon>Ilyodon</taxon>
    </lineage>
</organism>
<proteinExistence type="predicted"/>
<reference evidence="1 2" key="1">
    <citation type="submission" date="2021-06" db="EMBL/GenBank/DDBJ databases">
        <authorList>
            <person name="Palmer J.M."/>
        </authorList>
    </citation>
    <scope>NUCLEOTIDE SEQUENCE [LARGE SCALE GENOMIC DNA]</scope>
    <source>
        <strain evidence="2">if_2019</strain>
        <tissue evidence="1">Muscle</tissue>
    </source>
</reference>
<protein>
    <submittedName>
        <fullName evidence="1">Uncharacterized protein</fullName>
    </submittedName>
</protein>
<keyword evidence="2" id="KW-1185">Reference proteome</keyword>
<accession>A0ABV0VH53</accession>
<name>A0ABV0VH53_9TELE</name>
<comment type="caution">
    <text evidence="1">The sequence shown here is derived from an EMBL/GenBank/DDBJ whole genome shotgun (WGS) entry which is preliminary data.</text>
</comment>
<dbReference type="Proteomes" id="UP001482620">
    <property type="component" value="Unassembled WGS sequence"/>
</dbReference>
<evidence type="ECO:0000313" key="2">
    <source>
        <dbReference type="Proteomes" id="UP001482620"/>
    </source>
</evidence>
<evidence type="ECO:0000313" key="1">
    <source>
        <dbReference type="EMBL" id="MEQ2256449.1"/>
    </source>
</evidence>